<dbReference type="PANTHER" id="PTHR46411:SF3">
    <property type="entry name" value="AAA+ ATPASE DOMAIN-CONTAINING PROTEIN"/>
    <property type="match status" value="1"/>
</dbReference>
<name>A0A1J8PT97_9AGAM</name>
<evidence type="ECO:0000259" key="2">
    <source>
        <dbReference type="Pfam" id="PF00004"/>
    </source>
</evidence>
<dbReference type="STRING" id="180088.A0A1J8PT97"/>
<dbReference type="SUPFAM" id="SSF52540">
    <property type="entry name" value="P-loop containing nucleoside triphosphate hydrolases"/>
    <property type="match status" value="1"/>
</dbReference>
<gene>
    <name evidence="3" type="ORF">AZE42_08205</name>
</gene>
<dbReference type="GO" id="GO:0005524">
    <property type="term" value="F:ATP binding"/>
    <property type="evidence" value="ECO:0007669"/>
    <property type="project" value="InterPro"/>
</dbReference>
<dbReference type="PANTHER" id="PTHR46411">
    <property type="entry name" value="FAMILY ATPASE, PUTATIVE-RELATED"/>
    <property type="match status" value="1"/>
</dbReference>
<dbReference type="InterPro" id="IPR027417">
    <property type="entry name" value="P-loop_NTPase"/>
</dbReference>
<reference evidence="3 4" key="1">
    <citation type="submission" date="2016-03" db="EMBL/GenBank/DDBJ databases">
        <title>Comparative genomics of the ectomycorrhizal sister species Rhizopogon vinicolor and Rhizopogon vesiculosus (Basidiomycota: Boletales) reveals a divergence of the mating type B locus.</title>
        <authorList>
            <person name="Mujic A.B."/>
            <person name="Kuo A."/>
            <person name="Tritt A."/>
            <person name="Lipzen A."/>
            <person name="Chen C."/>
            <person name="Johnson J."/>
            <person name="Sharma A."/>
            <person name="Barry K."/>
            <person name="Grigoriev I.V."/>
            <person name="Spatafora J.W."/>
        </authorList>
    </citation>
    <scope>NUCLEOTIDE SEQUENCE [LARGE SCALE GENOMIC DNA]</scope>
    <source>
        <strain evidence="3 4">AM-OR11-056</strain>
    </source>
</reference>
<dbReference type="Gene3D" id="3.40.50.300">
    <property type="entry name" value="P-loop containing nucleotide triphosphate hydrolases"/>
    <property type="match status" value="1"/>
</dbReference>
<evidence type="ECO:0000256" key="1">
    <source>
        <dbReference type="SAM" id="MobiDB-lite"/>
    </source>
</evidence>
<evidence type="ECO:0000313" key="4">
    <source>
        <dbReference type="Proteomes" id="UP000183567"/>
    </source>
</evidence>
<organism evidence="3 4">
    <name type="scientific">Rhizopogon vesiculosus</name>
    <dbReference type="NCBI Taxonomy" id="180088"/>
    <lineage>
        <taxon>Eukaryota</taxon>
        <taxon>Fungi</taxon>
        <taxon>Dikarya</taxon>
        <taxon>Basidiomycota</taxon>
        <taxon>Agaricomycotina</taxon>
        <taxon>Agaricomycetes</taxon>
        <taxon>Agaricomycetidae</taxon>
        <taxon>Boletales</taxon>
        <taxon>Suillineae</taxon>
        <taxon>Rhizopogonaceae</taxon>
        <taxon>Rhizopogon</taxon>
    </lineage>
</organism>
<comment type="caution">
    <text evidence="3">The sequence shown here is derived from an EMBL/GenBank/DDBJ whole genome shotgun (WGS) entry which is preliminary data.</text>
</comment>
<sequence>MSKKSNLEEQPVQALPSAETTESALIREAHSESACPEISTASLLRTKEVPIQVPANSTSSSGFLRWIWKIFTKSSYFNVNARRKTDKEEPNVVLSDFSPILLTCLRIVVGGACSSKHAEVPIHSLFLELDALETHTNAARSALDNNEDSDGVVRSAKTLGYEGLDDDDARKYLAAAVQQLESLLLFLKEEFKPVAERLKHAIAHGCIPRDLLEFYFPKGQKYYYLDDSGDFEAFRLMSTRYDSVKQTFALVGEKSFWDGTNWVKEDGERILNLYEGSLILNDLLISKMTHEICVRLTERARTYISLAGVHLRLYKGRPIMVDRLAWNTFGHTHAGISGFSFPLLQDRSTARTNDDIPPAPEEDIDLLSRRSPCFDLEREVWEFFDVDEVMPIKFNDQAWKHIVLEESSKSIIEEVVGAYDFRKKAMLGEEEMGLVIFLHGPSGTGKTATVEAIAEHFRRPIFPLAVNMNNLPDDTTLLRRTLTSRLEMARTWNAIILIEAGDVLLQTHNHDPMACIHSFFSLLGLPLTFLKMAEYVRTSTILEFFQYHRCIVFVTARNTCPVYVSHFSLTIQYHELDPDSRQILWSNMLSGEGDSISHRDIEELSKVAVNGRAMRNIHITAKALARSSKQSLSLHHLKTAAKRHGQVEGAGYHLYW</sequence>
<protein>
    <recommendedName>
        <fullName evidence="2">ATPase AAA-type core domain-containing protein</fullName>
    </recommendedName>
</protein>
<proteinExistence type="predicted"/>
<dbReference type="Proteomes" id="UP000183567">
    <property type="component" value="Unassembled WGS sequence"/>
</dbReference>
<dbReference type="AlphaFoldDB" id="A0A1J8PT97"/>
<feature type="region of interest" description="Disordered" evidence="1">
    <location>
        <begin position="1"/>
        <end position="21"/>
    </location>
</feature>
<dbReference type="Pfam" id="PF00004">
    <property type="entry name" value="AAA"/>
    <property type="match status" value="1"/>
</dbReference>
<evidence type="ECO:0000313" key="3">
    <source>
        <dbReference type="EMBL" id="OJA12438.1"/>
    </source>
</evidence>
<accession>A0A1J8PT97</accession>
<dbReference type="GO" id="GO:0016887">
    <property type="term" value="F:ATP hydrolysis activity"/>
    <property type="evidence" value="ECO:0007669"/>
    <property type="project" value="InterPro"/>
</dbReference>
<dbReference type="OrthoDB" id="10042665at2759"/>
<keyword evidence="4" id="KW-1185">Reference proteome</keyword>
<dbReference type="InterPro" id="IPR003959">
    <property type="entry name" value="ATPase_AAA_core"/>
</dbReference>
<feature type="domain" description="ATPase AAA-type core" evidence="2">
    <location>
        <begin position="436"/>
        <end position="508"/>
    </location>
</feature>
<dbReference type="EMBL" id="LVVM01004665">
    <property type="protein sequence ID" value="OJA12438.1"/>
    <property type="molecule type" value="Genomic_DNA"/>
</dbReference>